<name>A0AB34IXB0_PRYPA</name>
<keyword evidence="5" id="KW-1185">Reference proteome</keyword>
<keyword evidence="2" id="KW-1133">Transmembrane helix</keyword>
<comment type="similarity">
    <text evidence="1">Belongs to the cytochrome b5 family. MAPR subfamily.</text>
</comment>
<dbReference type="InterPro" id="IPR001199">
    <property type="entry name" value="Cyt_B5-like_heme/steroid-bd"/>
</dbReference>
<evidence type="ECO:0000313" key="4">
    <source>
        <dbReference type="EMBL" id="KAL1508555.1"/>
    </source>
</evidence>
<dbReference type="GO" id="GO:0012505">
    <property type="term" value="C:endomembrane system"/>
    <property type="evidence" value="ECO:0007669"/>
    <property type="project" value="TreeGrafter"/>
</dbReference>
<evidence type="ECO:0000313" key="5">
    <source>
        <dbReference type="Proteomes" id="UP001515480"/>
    </source>
</evidence>
<evidence type="ECO:0000256" key="2">
    <source>
        <dbReference type="SAM" id="Phobius"/>
    </source>
</evidence>
<evidence type="ECO:0000259" key="3">
    <source>
        <dbReference type="SMART" id="SM01117"/>
    </source>
</evidence>
<comment type="caution">
    <text evidence="4">The sequence shown here is derived from an EMBL/GenBank/DDBJ whole genome shotgun (WGS) entry which is preliminary data.</text>
</comment>
<dbReference type="GO" id="GO:0016020">
    <property type="term" value="C:membrane"/>
    <property type="evidence" value="ECO:0007669"/>
    <property type="project" value="TreeGrafter"/>
</dbReference>
<reference evidence="4 5" key="1">
    <citation type="journal article" date="2024" name="Science">
        <title>Giant polyketide synthase enzymes in the biosynthesis of giant marine polyether toxins.</title>
        <authorList>
            <person name="Fallon T.R."/>
            <person name="Shende V.V."/>
            <person name="Wierzbicki I.H."/>
            <person name="Pendleton A.L."/>
            <person name="Watervoot N.F."/>
            <person name="Auber R.P."/>
            <person name="Gonzalez D.J."/>
            <person name="Wisecaver J.H."/>
            <person name="Moore B.S."/>
        </authorList>
    </citation>
    <scope>NUCLEOTIDE SEQUENCE [LARGE SCALE GENOMIC DNA]</scope>
    <source>
        <strain evidence="4 5">12B1</strain>
    </source>
</reference>
<keyword evidence="2" id="KW-0472">Membrane</keyword>
<dbReference type="AlphaFoldDB" id="A0AB34IXB0"/>
<sequence length="217" mass="23601">MKRLVAWLLRRGAAQPQVAVAEPLLSPSSPAALSALGLTALALLLFALCDALARRRRSRATSAAAVLERARRRAELPCRPYTRRELRQYDGSNDGLPILLAAKGQVFNVSRGREFYGKDGCYAALAGRDASRLLAKGLLEEEAPEAAAKPLTRHEVATLDDWVEHYRWKYPLLGPLVEEDALDASERPADAIGQDAGEWRMLGSKPELASSASTVQG</sequence>
<dbReference type="InterPro" id="IPR036400">
    <property type="entry name" value="Cyt_B5-like_heme/steroid_sf"/>
</dbReference>
<keyword evidence="2" id="KW-0812">Transmembrane</keyword>
<dbReference type="SUPFAM" id="SSF55856">
    <property type="entry name" value="Cytochrome b5-like heme/steroid binding domain"/>
    <property type="match status" value="1"/>
</dbReference>
<gene>
    <name evidence="4" type="ORF">AB1Y20_004654</name>
</gene>
<dbReference type="EMBL" id="JBGBPQ010000016">
    <property type="protein sequence ID" value="KAL1508555.1"/>
    <property type="molecule type" value="Genomic_DNA"/>
</dbReference>
<dbReference type="SMART" id="SM01117">
    <property type="entry name" value="Cyt-b5"/>
    <property type="match status" value="1"/>
</dbReference>
<dbReference type="Pfam" id="PF00173">
    <property type="entry name" value="Cyt-b5"/>
    <property type="match status" value="1"/>
</dbReference>
<protein>
    <recommendedName>
        <fullName evidence="3">Cytochrome b5 heme-binding domain-containing protein</fullName>
    </recommendedName>
</protein>
<proteinExistence type="inferred from homology"/>
<dbReference type="PANTHER" id="PTHR10281:SF76">
    <property type="entry name" value="CALCUTTA CUP-RELATED"/>
    <property type="match status" value="1"/>
</dbReference>
<evidence type="ECO:0000256" key="1">
    <source>
        <dbReference type="ARBA" id="ARBA00038357"/>
    </source>
</evidence>
<accession>A0AB34IXB0</accession>
<dbReference type="Proteomes" id="UP001515480">
    <property type="component" value="Unassembled WGS sequence"/>
</dbReference>
<dbReference type="PANTHER" id="PTHR10281">
    <property type="entry name" value="MEMBRANE-ASSOCIATED PROGESTERONE RECEPTOR COMPONENT-RELATED"/>
    <property type="match status" value="1"/>
</dbReference>
<dbReference type="Gene3D" id="3.10.120.10">
    <property type="entry name" value="Cytochrome b5-like heme/steroid binding domain"/>
    <property type="match status" value="1"/>
</dbReference>
<dbReference type="InterPro" id="IPR050577">
    <property type="entry name" value="MAPR/NEUFC/NENF-like"/>
</dbReference>
<feature type="transmembrane region" description="Helical" evidence="2">
    <location>
        <begin position="31"/>
        <end position="53"/>
    </location>
</feature>
<organism evidence="4 5">
    <name type="scientific">Prymnesium parvum</name>
    <name type="common">Toxic golden alga</name>
    <dbReference type="NCBI Taxonomy" id="97485"/>
    <lineage>
        <taxon>Eukaryota</taxon>
        <taxon>Haptista</taxon>
        <taxon>Haptophyta</taxon>
        <taxon>Prymnesiophyceae</taxon>
        <taxon>Prymnesiales</taxon>
        <taxon>Prymnesiaceae</taxon>
        <taxon>Prymnesium</taxon>
    </lineage>
</organism>
<feature type="domain" description="Cytochrome b5 heme-binding" evidence="3">
    <location>
        <begin position="81"/>
        <end position="177"/>
    </location>
</feature>